<evidence type="ECO:0000256" key="5">
    <source>
        <dbReference type="ARBA" id="ARBA00022801"/>
    </source>
</evidence>
<dbReference type="GO" id="GO:0006364">
    <property type="term" value="P:rRNA processing"/>
    <property type="evidence" value="ECO:0007669"/>
    <property type="project" value="UniProtKB-UniRule"/>
</dbReference>
<comment type="cofactor">
    <cofactor evidence="7">
        <name>Zn(2+)</name>
        <dbReference type="ChEBI" id="CHEBI:29105"/>
    </cofactor>
    <text evidence="7">Binds 1 zinc ion.</text>
</comment>
<dbReference type="EMBL" id="CP035108">
    <property type="protein sequence ID" value="QAR34487.1"/>
    <property type="molecule type" value="Genomic_DNA"/>
</dbReference>
<dbReference type="Proteomes" id="UP000287502">
    <property type="component" value="Chromosome"/>
</dbReference>
<dbReference type="GO" id="GO:0004521">
    <property type="term" value="F:RNA endonuclease activity"/>
    <property type="evidence" value="ECO:0007669"/>
    <property type="project" value="UniProtKB-UniRule"/>
</dbReference>
<sequence>MSGGFTEEFLTKISMEVFAFAEAAFEEAEISVLITDDAEIRTLNSQYRQKDYATDVLSFPMAEYPLNDGGMLGDIVISLDTAKKQAEENEIPLVREFSFLYIHGLLHLLGFDHETSEEDEKEMFDMQEEILRKLIKNGLVL</sequence>
<dbReference type="OrthoDB" id="9807740at2"/>
<evidence type="ECO:0000256" key="1">
    <source>
        <dbReference type="ARBA" id="ARBA00010875"/>
    </source>
</evidence>
<dbReference type="PROSITE" id="PS01306">
    <property type="entry name" value="UPF0054"/>
    <property type="match status" value="1"/>
</dbReference>
<dbReference type="PANTHER" id="PTHR46986">
    <property type="entry name" value="ENDORIBONUCLEASE YBEY, CHLOROPLASTIC"/>
    <property type="match status" value="1"/>
</dbReference>
<proteinExistence type="inferred from homology"/>
<dbReference type="GO" id="GO:0008270">
    <property type="term" value="F:zinc ion binding"/>
    <property type="evidence" value="ECO:0007669"/>
    <property type="project" value="UniProtKB-UniRule"/>
</dbReference>
<dbReference type="PANTHER" id="PTHR46986:SF1">
    <property type="entry name" value="ENDORIBONUCLEASE YBEY, CHLOROPLASTIC"/>
    <property type="match status" value="1"/>
</dbReference>
<dbReference type="SUPFAM" id="SSF55486">
    <property type="entry name" value="Metalloproteases ('zincins'), catalytic domain"/>
    <property type="match status" value="1"/>
</dbReference>
<feature type="binding site" evidence="7">
    <location>
        <position position="103"/>
    </location>
    <ligand>
        <name>Zn(2+)</name>
        <dbReference type="ChEBI" id="CHEBI:29105"/>
        <note>catalytic</note>
    </ligand>
</feature>
<comment type="function">
    <text evidence="7">Single strand-specific metallo-endoribonuclease involved in late-stage 70S ribosome quality control and in maturation of the 3' terminus of the 16S rRNA.</text>
</comment>
<evidence type="ECO:0000256" key="2">
    <source>
        <dbReference type="ARBA" id="ARBA00022722"/>
    </source>
</evidence>
<evidence type="ECO:0000313" key="8">
    <source>
        <dbReference type="EMBL" id="QAR34487.1"/>
    </source>
</evidence>
<evidence type="ECO:0000313" key="9">
    <source>
        <dbReference type="Proteomes" id="UP000287502"/>
    </source>
</evidence>
<keyword evidence="7" id="KW-0698">rRNA processing</keyword>
<dbReference type="Gene3D" id="3.40.390.30">
    <property type="entry name" value="Metalloproteases ('zincins'), catalytic domain"/>
    <property type="match status" value="1"/>
</dbReference>
<dbReference type="NCBIfam" id="TIGR00043">
    <property type="entry name" value="rRNA maturation RNase YbeY"/>
    <property type="match status" value="1"/>
</dbReference>
<dbReference type="EC" id="3.1.-.-" evidence="7"/>
<dbReference type="HAMAP" id="MF_00009">
    <property type="entry name" value="Endoribonucl_YbeY"/>
    <property type="match status" value="1"/>
</dbReference>
<keyword evidence="7" id="KW-0690">Ribosome biogenesis</keyword>
<name>A0A3R5V0W4_9BACT</name>
<evidence type="ECO:0000256" key="4">
    <source>
        <dbReference type="ARBA" id="ARBA00022759"/>
    </source>
</evidence>
<dbReference type="GO" id="GO:0005737">
    <property type="term" value="C:cytoplasm"/>
    <property type="evidence" value="ECO:0007669"/>
    <property type="project" value="UniProtKB-SubCell"/>
</dbReference>
<dbReference type="InterPro" id="IPR002036">
    <property type="entry name" value="YbeY"/>
</dbReference>
<organism evidence="8 9">
    <name type="scientific">Geovibrio thiophilus</name>
    <dbReference type="NCBI Taxonomy" id="139438"/>
    <lineage>
        <taxon>Bacteria</taxon>
        <taxon>Pseudomonadati</taxon>
        <taxon>Deferribacterota</taxon>
        <taxon>Deferribacteres</taxon>
        <taxon>Deferribacterales</taxon>
        <taxon>Geovibrionaceae</taxon>
        <taxon>Geovibrio</taxon>
    </lineage>
</organism>
<keyword evidence="7" id="KW-0963">Cytoplasm</keyword>
<keyword evidence="6 7" id="KW-0862">Zinc</keyword>
<keyword evidence="3 7" id="KW-0479">Metal-binding</keyword>
<protein>
    <recommendedName>
        <fullName evidence="7">Endoribonuclease YbeY</fullName>
        <ecNumber evidence="7">3.1.-.-</ecNumber>
    </recommendedName>
</protein>
<accession>A0A3R5V0W4</accession>
<dbReference type="InterPro" id="IPR020549">
    <property type="entry name" value="YbeY_CS"/>
</dbReference>
<dbReference type="KEGG" id="gtl:EP073_07380"/>
<feature type="binding site" evidence="7">
    <location>
        <position position="107"/>
    </location>
    <ligand>
        <name>Zn(2+)</name>
        <dbReference type="ChEBI" id="CHEBI:29105"/>
        <note>catalytic</note>
    </ligand>
</feature>
<feature type="binding site" evidence="7">
    <location>
        <position position="113"/>
    </location>
    <ligand>
        <name>Zn(2+)</name>
        <dbReference type="ChEBI" id="CHEBI:29105"/>
        <note>catalytic</note>
    </ligand>
</feature>
<comment type="similarity">
    <text evidence="1 7">Belongs to the endoribonuclease YbeY family.</text>
</comment>
<keyword evidence="9" id="KW-1185">Reference proteome</keyword>
<dbReference type="GO" id="GO:0004222">
    <property type="term" value="F:metalloendopeptidase activity"/>
    <property type="evidence" value="ECO:0007669"/>
    <property type="project" value="InterPro"/>
</dbReference>
<evidence type="ECO:0000256" key="7">
    <source>
        <dbReference type="HAMAP-Rule" id="MF_00009"/>
    </source>
</evidence>
<reference evidence="8 9" key="1">
    <citation type="submission" date="2019-01" db="EMBL/GenBank/DDBJ databases">
        <title>Geovibrio thiophilus DSM 11263, complete genome.</title>
        <authorList>
            <person name="Spring S."/>
            <person name="Bunk B."/>
            <person name="Sproer C."/>
        </authorList>
    </citation>
    <scope>NUCLEOTIDE SEQUENCE [LARGE SCALE GENOMIC DNA]</scope>
    <source>
        <strain evidence="8 9">DSM 11263</strain>
    </source>
</reference>
<gene>
    <name evidence="7 8" type="primary">ybeY</name>
    <name evidence="8" type="ORF">EP073_07380</name>
</gene>
<dbReference type="AlphaFoldDB" id="A0A3R5V0W4"/>
<dbReference type="InterPro" id="IPR023091">
    <property type="entry name" value="MetalPrtase_cat_dom_sf_prd"/>
</dbReference>
<evidence type="ECO:0000256" key="3">
    <source>
        <dbReference type="ARBA" id="ARBA00022723"/>
    </source>
</evidence>
<keyword evidence="2 7" id="KW-0540">Nuclease</keyword>
<keyword evidence="4 7" id="KW-0255">Endonuclease</keyword>
<keyword evidence="5 7" id="KW-0378">Hydrolase</keyword>
<evidence type="ECO:0000256" key="6">
    <source>
        <dbReference type="ARBA" id="ARBA00022833"/>
    </source>
</evidence>
<dbReference type="Pfam" id="PF02130">
    <property type="entry name" value="YbeY"/>
    <property type="match status" value="1"/>
</dbReference>
<comment type="subcellular location">
    <subcellularLocation>
        <location evidence="7">Cytoplasm</location>
    </subcellularLocation>
</comment>